<dbReference type="InterPro" id="IPR002138">
    <property type="entry name" value="Pept_C14_p10"/>
</dbReference>
<dbReference type="Pfam" id="PF00656">
    <property type="entry name" value="Peptidase_C14"/>
    <property type="match status" value="1"/>
</dbReference>
<evidence type="ECO:0000256" key="5">
    <source>
        <dbReference type="ARBA" id="ARBA00023145"/>
    </source>
</evidence>
<evidence type="ECO:0000256" key="6">
    <source>
        <dbReference type="RuleBase" id="RU003971"/>
    </source>
</evidence>
<protein>
    <submittedName>
        <fullName evidence="9">Caspase-1</fullName>
    </submittedName>
</protein>
<dbReference type="FunFam" id="3.40.50.1460:FF:000007">
    <property type="entry name" value="Caspase-1"/>
    <property type="match status" value="1"/>
</dbReference>
<dbReference type="GO" id="GO:0006508">
    <property type="term" value="P:proteolysis"/>
    <property type="evidence" value="ECO:0007669"/>
    <property type="project" value="UniProtKB-KW"/>
</dbReference>
<proteinExistence type="inferred from homology"/>
<keyword evidence="10" id="KW-1185">Reference proteome</keyword>
<dbReference type="PROSITE" id="PS50208">
    <property type="entry name" value="CASPASE_P20"/>
    <property type="match status" value="1"/>
</dbReference>
<organism evidence="9 10">
    <name type="scientific">Galemys pyrenaicus</name>
    <name type="common">Iberian desman</name>
    <name type="synonym">Pyrenean desman</name>
    <dbReference type="NCBI Taxonomy" id="202257"/>
    <lineage>
        <taxon>Eukaryota</taxon>
        <taxon>Metazoa</taxon>
        <taxon>Chordata</taxon>
        <taxon>Craniata</taxon>
        <taxon>Vertebrata</taxon>
        <taxon>Euteleostomi</taxon>
        <taxon>Mammalia</taxon>
        <taxon>Eutheria</taxon>
        <taxon>Laurasiatheria</taxon>
        <taxon>Eulipotyphla</taxon>
        <taxon>Talpidae</taxon>
        <taxon>Galemys</taxon>
    </lineage>
</organism>
<evidence type="ECO:0000259" key="7">
    <source>
        <dbReference type="PROSITE" id="PS50207"/>
    </source>
</evidence>
<evidence type="ECO:0000256" key="1">
    <source>
        <dbReference type="ARBA" id="ARBA00010134"/>
    </source>
</evidence>
<sequence length="253" mass="28602">MYPIIERSVRTRLALIICNTEFDSLSRRKGADVDIKDMKSLLESLGYRVDVKENLTASNMRTELVAFAARPEHRTSDSTFLVFMSHGVREGICGTKHSQEAPDVLDVNTIFRALNTVQCPNLKDKPKVIIIQACRGEAQGVTWVRDSAEASDNSSSLSPDDFEEDAIKKAHVEKDFIAFCSSTPDNVSWRHPTLGSLFIMKLIEHFKEYACSCDLEEIFRKVRFSFELPGGRAQMPTAERVTLTRCFYLFPGH</sequence>
<dbReference type="GO" id="GO:0072559">
    <property type="term" value="C:NLRP3 inflammasome complex"/>
    <property type="evidence" value="ECO:0007669"/>
    <property type="project" value="TreeGrafter"/>
</dbReference>
<gene>
    <name evidence="9" type="ORF">J0S82_014318</name>
</gene>
<reference evidence="9" key="1">
    <citation type="journal article" date="2021" name="Evol. Appl.">
        <title>The genome of the Pyrenean desman and the effects of bottlenecks and inbreeding on the genomic landscape of an endangered species.</title>
        <authorList>
            <person name="Escoda L."/>
            <person name="Castresana J."/>
        </authorList>
    </citation>
    <scope>NUCLEOTIDE SEQUENCE</scope>
    <source>
        <strain evidence="9">IBE-C5619</strain>
    </source>
</reference>
<dbReference type="AlphaFoldDB" id="A0A8J6AK88"/>
<dbReference type="InterPro" id="IPR011600">
    <property type="entry name" value="Pept_C14_caspase"/>
</dbReference>
<name>A0A8J6AK88_GALPY</name>
<evidence type="ECO:0000256" key="3">
    <source>
        <dbReference type="ARBA" id="ARBA00022801"/>
    </source>
</evidence>
<dbReference type="GO" id="GO:0004197">
    <property type="term" value="F:cysteine-type endopeptidase activity"/>
    <property type="evidence" value="ECO:0007669"/>
    <property type="project" value="InterPro"/>
</dbReference>
<dbReference type="EMBL" id="JAGFMF010011417">
    <property type="protein sequence ID" value="KAG8523184.1"/>
    <property type="molecule type" value="Genomic_DNA"/>
</dbReference>
<dbReference type="GO" id="GO:0072557">
    <property type="term" value="C:IPAF inflammasome complex"/>
    <property type="evidence" value="ECO:0007669"/>
    <property type="project" value="TreeGrafter"/>
</dbReference>
<dbReference type="OrthoDB" id="6097640at2759"/>
<comment type="similarity">
    <text evidence="1 6">Belongs to the peptidase C14A family.</text>
</comment>
<feature type="domain" description="Caspase family p10" evidence="7">
    <location>
        <begin position="166"/>
        <end position="251"/>
    </location>
</feature>
<dbReference type="InterPro" id="IPR029030">
    <property type="entry name" value="Caspase-like_dom_sf"/>
</dbReference>
<dbReference type="SMART" id="SM00115">
    <property type="entry name" value="CASc"/>
    <property type="match status" value="1"/>
</dbReference>
<feature type="domain" description="Caspase family p20" evidence="8">
    <location>
        <begin position="10"/>
        <end position="138"/>
    </location>
</feature>
<dbReference type="Gene3D" id="3.40.50.1460">
    <property type="match status" value="1"/>
</dbReference>
<dbReference type="PANTHER" id="PTHR47901:SF3">
    <property type="entry name" value="CASPASE-1"/>
    <property type="match status" value="1"/>
</dbReference>
<keyword evidence="5" id="KW-0865">Zymogen</keyword>
<dbReference type="Proteomes" id="UP000700334">
    <property type="component" value="Unassembled WGS sequence"/>
</dbReference>
<dbReference type="CDD" id="cd00032">
    <property type="entry name" value="CASc"/>
    <property type="match status" value="1"/>
</dbReference>
<dbReference type="PROSITE" id="PS50207">
    <property type="entry name" value="CASPASE_P10"/>
    <property type="match status" value="1"/>
</dbReference>
<dbReference type="InterPro" id="IPR001309">
    <property type="entry name" value="Pept_C14_p20"/>
</dbReference>
<dbReference type="InterPro" id="IPR002398">
    <property type="entry name" value="Pept_C14"/>
</dbReference>
<evidence type="ECO:0000313" key="9">
    <source>
        <dbReference type="EMBL" id="KAG8523184.1"/>
    </source>
</evidence>
<comment type="caution">
    <text evidence="9">The sequence shown here is derived from an EMBL/GenBank/DDBJ whole genome shotgun (WGS) entry which is preliminary data.</text>
</comment>
<dbReference type="PRINTS" id="PR00376">
    <property type="entry name" value="IL1BCENZYME"/>
</dbReference>
<dbReference type="GO" id="GO:0050727">
    <property type="term" value="P:regulation of inflammatory response"/>
    <property type="evidence" value="ECO:0007669"/>
    <property type="project" value="TreeGrafter"/>
</dbReference>
<accession>A0A8J6AK88</accession>
<dbReference type="InterPro" id="IPR033139">
    <property type="entry name" value="Caspase_cys_AS"/>
</dbReference>
<keyword evidence="4" id="KW-0788">Thiol protease</keyword>
<evidence type="ECO:0000256" key="2">
    <source>
        <dbReference type="ARBA" id="ARBA00022670"/>
    </source>
</evidence>
<dbReference type="PROSITE" id="PS01121">
    <property type="entry name" value="CASPASE_HIS"/>
    <property type="match status" value="1"/>
</dbReference>
<evidence type="ECO:0000259" key="8">
    <source>
        <dbReference type="PROSITE" id="PS50208"/>
    </source>
</evidence>
<evidence type="ECO:0000313" key="10">
    <source>
        <dbReference type="Proteomes" id="UP000700334"/>
    </source>
</evidence>
<dbReference type="PANTHER" id="PTHR47901">
    <property type="entry name" value="CASPASE RECRUITMENT DOMAIN-CONTAINING PROTEIN 18"/>
    <property type="match status" value="1"/>
</dbReference>
<dbReference type="PROSITE" id="PS01122">
    <property type="entry name" value="CASPASE_CYS"/>
    <property type="match status" value="1"/>
</dbReference>
<dbReference type="GO" id="GO:0089720">
    <property type="term" value="F:caspase binding"/>
    <property type="evidence" value="ECO:0007669"/>
    <property type="project" value="TreeGrafter"/>
</dbReference>
<dbReference type="SUPFAM" id="SSF52129">
    <property type="entry name" value="Caspase-like"/>
    <property type="match status" value="1"/>
</dbReference>
<keyword evidence="3" id="KW-0378">Hydrolase</keyword>
<dbReference type="InterPro" id="IPR016129">
    <property type="entry name" value="Caspase_his_AS"/>
</dbReference>
<dbReference type="GO" id="GO:0097169">
    <property type="term" value="C:AIM2 inflammasome complex"/>
    <property type="evidence" value="ECO:0007669"/>
    <property type="project" value="TreeGrafter"/>
</dbReference>
<dbReference type="InterPro" id="IPR015917">
    <property type="entry name" value="Pept_C14A"/>
</dbReference>
<keyword evidence="2" id="KW-0645">Protease</keyword>
<evidence type="ECO:0000256" key="4">
    <source>
        <dbReference type="ARBA" id="ARBA00022807"/>
    </source>
</evidence>